<gene>
    <name evidence="19" type="ORF">ACFOW7_07705</name>
</gene>
<dbReference type="InterPro" id="IPR008207">
    <property type="entry name" value="Sig_transdc_His_kin_Hpt_dom"/>
</dbReference>
<dbReference type="Gene3D" id="3.30.450.20">
    <property type="entry name" value="PAS domain"/>
    <property type="match status" value="1"/>
</dbReference>
<dbReference type="Gene3D" id="1.20.120.160">
    <property type="entry name" value="HPT domain"/>
    <property type="match status" value="1"/>
</dbReference>
<keyword evidence="6" id="KW-0812">Transmembrane</keyword>
<evidence type="ECO:0000256" key="6">
    <source>
        <dbReference type="ARBA" id="ARBA00022692"/>
    </source>
</evidence>
<dbReference type="InterPro" id="IPR036641">
    <property type="entry name" value="HPT_dom_sf"/>
</dbReference>
<feature type="modified residue" description="4-aspartylphosphate" evidence="13">
    <location>
        <position position="620"/>
    </location>
</feature>
<dbReference type="PROSITE" id="PS50110">
    <property type="entry name" value="RESPONSE_REGULATORY"/>
    <property type="match status" value="2"/>
</dbReference>
<evidence type="ECO:0000259" key="17">
    <source>
        <dbReference type="PROSITE" id="PS50110"/>
    </source>
</evidence>
<dbReference type="EC" id="2.7.13.3" evidence="3"/>
<dbReference type="CDD" id="cd16922">
    <property type="entry name" value="HATPase_EvgS-ArcB-TorS-like"/>
    <property type="match status" value="1"/>
</dbReference>
<dbReference type="InterPro" id="IPR036097">
    <property type="entry name" value="HisK_dim/P_sf"/>
</dbReference>
<feature type="domain" description="HPt" evidence="18">
    <location>
        <begin position="727"/>
        <end position="824"/>
    </location>
</feature>
<organism evidence="19 20">
    <name type="scientific">Chitinimonas lacunae</name>
    <dbReference type="NCBI Taxonomy" id="1963018"/>
    <lineage>
        <taxon>Bacteria</taxon>
        <taxon>Pseudomonadati</taxon>
        <taxon>Pseudomonadota</taxon>
        <taxon>Betaproteobacteria</taxon>
        <taxon>Neisseriales</taxon>
        <taxon>Chitinibacteraceae</taxon>
        <taxon>Chitinimonas</taxon>
    </lineage>
</organism>
<dbReference type="Gene3D" id="3.40.50.2300">
    <property type="match status" value="2"/>
</dbReference>
<protein>
    <recommendedName>
        <fullName evidence="3">histidine kinase</fullName>
        <ecNumber evidence="3">2.7.13.3</ecNumber>
    </recommendedName>
</protein>
<dbReference type="InterPro" id="IPR005467">
    <property type="entry name" value="His_kinase_dom"/>
</dbReference>
<evidence type="ECO:0000259" key="18">
    <source>
        <dbReference type="PROSITE" id="PS50894"/>
    </source>
</evidence>
<dbReference type="Gene3D" id="1.10.287.130">
    <property type="match status" value="1"/>
</dbReference>
<feature type="coiled-coil region" evidence="14">
    <location>
        <begin position="159"/>
        <end position="186"/>
    </location>
</feature>
<keyword evidence="5 13" id="KW-0597">Phosphoprotein</keyword>
<dbReference type="InterPro" id="IPR035965">
    <property type="entry name" value="PAS-like_dom_sf"/>
</dbReference>
<dbReference type="CDD" id="cd00082">
    <property type="entry name" value="HisKA"/>
    <property type="match status" value="1"/>
</dbReference>
<dbReference type="Pfam" id="PF00072">
    <property type="entry name" value="Response_reg"/>
    <property type="match status" value="2"/>
</dbReference>
<name>A0ABV8MPR2_9NEIS</name>
<dbReference type="CDD" id="cd17546">
    <property type="entry name" value="REC_hyHK_CKI1_RcsC-like"/>
    <property type="match status" value="2"/>
</dbReference>
<feature type="region of interest" description="Disordered" evidence="15">
    <location>
        <begin position="688"/>
        <end position="711"/>
    </location>
</feature>
<dbReference type="SUPFAM" id="SSF55874">
    <property type="entry name" value="ATPase domain of HSP90 chaperone/DNA topoisomerase II/histidine kinase"/>
    <property type="match status" value="1"/>
</dbReference>
<evidence type="ECO:0000256" key="7">
    <source>
        <dbReference type="ARBA" id="ARBA00022741"/>
    </source>
</evidence>
<dbReference type="SUPFAM" id="SSF55785">
    <property type="entry name" value="PYP-like sensor domain (PAS domain)"/>
    <property type="match status" value="1"/>
</dbReference>
<feature type="domain" description="Response regulatory" evidence="17">
    <location>
        <begin position="426"/>
        <end position="546"/>
    </location>
</feature>
<evidence type="ECO:0000259" key="16">
    <source>
        <dbReference type="PROSITE" id="PS50109"/>
    </source>
</evidence>
<dbReference type="SMART" id="SM00448">
    <property type="entry name" value="REC"/>
    <property type="match status" value="2"/>
</dbReference>
<evidence type="ECO:0000256" key="8">
    <source>
        <dbReference type="ARBA" id="ARBA00022840"/>
    </source>
</evidence>
<dbReference type="Pfam" id="PF01627">
    <property type="entry name" value="Hpt"/>
    <property type="match status" value="1"/>
</dbReference>
<evidence type="ECO:0000256" key="1">
    <source>
        <dbReference type="ARBA" id="ARBA00000085"/>
    </source>
</evidence>
<dbReference type="SUPFAM" id="SSF47226">
    <property type="entry name" value="Histidine-containing phosphotransfer domain, HPT domain"/>
    <property type="match status" value="1"/>
</dbReference>
<dbReference type="Proteomes" id="UP001595791">
    <property type="component" value="Unassembled WGS sequence"/>
</dbReference>
<dbReference type="SUPFAM" id="SSF52172">
    <property type="entry name" value="CheY-like"/>
    <property type="match status" value="2"/>
</dbReference>
<evidence type="ECO:0000256" key="13">
    <source>
        <dbReference type="PROSITE-ProRule" id="PRU00169"/>
    </source>
</evidence>
<keyword evidence="4" id="KW-1003">Cell membrane</keyword>
<evidence type="ECO:0000256" key="2">
    <source>
        <dbReference type="ARBA" id="ARBA00004651"/>
    </source>
</evidence>
<dbReference type="InterPro" id="IPR004358">
    <property type="entry name" value="Sig_transdc_His_kin-like_C"/>
</dbReference>
<dbReference type="PRINTS" id="PR00344">
    <property type="entry name" value="BCTRLSENSOR"/>
</dbReference>
<evidence type="ECO:0000313" key="20">
    <source>
        <dbReference type="Proteomes" id="UP001595791"/>
    </source>
</evidence>
<dbReference type="Gene3D" id="3.30.565.10">
    <property type="entry name" value="Histidine kinase-like ATPase, C-terminal domain"/>
    <property type="match status" value="1"/>
</dbReference>
<dbReference type="InterPro" id="IPR003594">
    <property type="entry name" value="HATPase_dom"/>
</dbReference>
<dbReference type="PANTHER" id="PTHR45339">
    <property type="entry name" value="HYBRID SIGNAL TRANSDUCTION HISTIDINE KINASE J"/>
    <property type="match status" value="1"/>
</dbReference>
<evidence type="ECO:0000256" key="15">
    <source>
        <dbReference type="SAM" id="MobiDB-lite"/>
    </source>
</evidence>
<feature type="coiled-coil region" evidence="14">
    <location>
        <begin position="16"/>
        <end position="50"/>
    </location>
</feature>
<evidence type="ECO:0000256" key="4">
    <source>
        <dbReference type="ARBA" id="ARBA00022475"/>
    </source>
</evidence>
<comment type="caution">
    <text evidence="19">The sequence shown here is derived from an EMBL/GenBank/DDBJ whole genome shotgun (WGS) entry which is preliminary data.</text>
</comment>
<evidence type="ECO:0000256" key="5">
    <source>
        <dbReference type="ARBA" id="ARBA00022553"/>
    </source>
</evidence>
<dbReference type="Pfam" id="PF02518">
    <property type="entry name" value="HATPase_c"/>
    <property type="match status" value="1"/>
</dbReference>
<evidence type="ECO:0000256" key="9">
    <source>
        <dbReference type="ARBA" id="ARBA00022989"/>
    </source>
</evidence>
<dbReference type="PROSITE" id="PS50109">
    <property type="entry name" value="HIS_KIN"/>
    <property type="match status" value="1"/>
</dbReference>
<dbReference type="RefSeq" id="WP_378162788.1">
    <property type="nucleotide sequence ID" value="NZ_JBHSBU010000001.1"/>
</dbReference>
<dbReference type="InterPro" id="IPR011006">
    <property type="entry name" value="CheY-like_superfamily"/>
</dbReference>
<comment type="subcellular location">
    <subcellularLocation>
        <location evidence="2">Cell membrane</location>
        <topology evidence="2">Multi-pass membrane protein</topology>
    </subcellularLocation>
</comment>
<feature type="domain" description="Response regulatory" evidence="17">
    <location>
        <begin position="571"/>
        <end position="687"/>
    </location>
</feature>
<dbReference type="SUPFAM" id="SSF47384">
    <property type="entry name" value="Homodimeric domain of signal transducing histidine kinase"/>
    <property type="match status" value="1"/>
</dbReference>
<reference evidence="20" key="1">
    <citation type="journal article" date="2019" name="Int. J. Syst. Evol. Microbiol.">
        <title>The Global Catalogue of Microorganisms (GCM) 10K type strain sequencing project: providing services to taxonomists for standard genome sequencing and annotation.</title>
        <authorList>
            <consortium name="The Broad Institute Genomics Platform"/>
            <consortium name="The Broad Institute Genome Sequencing Center for Infectious Disease"/>
            <person name="Wu L."/>
            <person name="Ma J."/>
        </authorList>
    </citation>
    <scope>NUCLEOTIDE SEQUENCE [LARGE SCALE GENOMIC DNA]</scope>
    <source>
        <strain evidence="20">LMG 29894</strain>
    </source>
</reference>
<accession>A0ABV8MPR2</accession>
<comment type="catalytic activity">
    <reaction evidence="1">
        <text>ATP + protein L-histidine = ADP + protein N-phospho-L-histidine.</text>
        <dbReference type="EC" id="2.7.13.3"/>
    </reaction>
</comment>
<dbReference type="Pfam" id="PF00512">
    <property type="entry name" value="HisKA"/>
    <property type="match status" value="1"/>
</dbReference>
<evidence type="ECO:0000256" key="3">
    <source>
        <dbReference type="ARBA" id="ARBA00012438"/>
    </source>
</evidence>
<evidence type="ECO:0000313" key="19">
    <source>
        <dbReference type="EMBL" id="MFC4159240.1"/>
    </source>
</evidence>
<feature type="modified residue" description="Phosphohistidine" evidence="12">
    <location>
        <position position="766"/>
    </location>
</feature>
<keyword evidence="7" id="KW-0547">Nucleotide-binding</keyword>
<dbReference type="InterPro" id="IPR036890">
    <property type="entry name" value="HATPase_C_sf"/>
</dbReference>
<evidence type="ECO:0000256" key="14">
    <source>
        <dbReference type="SAM" id="Coils"/>
    </source>
</evidence>
<dbReference type="CDD" id="cd00088">
    <property type="entry name" value="HPT"/>
    <property type="match status" value="1"/>
</dbReference>
<feature type="modified residue" description="4-aspartylphosphate" evidence="13">
    <location>
        <position position="480"/>
    </location>
</feature>
<keyword evidence="9" id="KW-1133">Transmembrane helix</keyword>
<dbReference type="SMART" id="SM00387">
    <property type="entry name" value="HATPase_c"/>
    <property type="match status" value="1"/>
</dbReference>
<dbReference type="PROSITE" id="PS50894">
    <property type="entry name" value="HPT"/>
    <property type="match status" value="1"/>
</dbReference>
<feature type="domain" description="Histidine kinase" evidence="16">
    <location>
        <begin position="186"/>
        <end position="407"/>
    </location>
</feature>
<evidence type="ECO:0000256" key="11">
    <source>
        <dbReference type="ARBA" id="ARBA00023136"/>
    </source>
</evidence>
<proteinExistence type="predicted"/>
<dbReference type="SMART" id="SM00388">
    <property type="entry name" value="HisKA"/>
    <property type="match status" value="1"/>
</dbReference>
<evidence type="ECO:0000256" key="10">
    <source>
        <dbReference type="ARBA" id="ARBA00023012"/>
    </source>
</evidence>
<dbReference type="EMBL" id="JBHSBU010000001">
    <property type="protein sequence ID" value="MFC4159240.1"/>
    <property type="molecule type" value="Genomic_DNA"/>
</dbReference>
<keyword evidence="14" id="KW-0175">Coiled coil</keyword>
<dbReference type="PANTHER" id="PTHR45339:SF1">
    <property type="entry name" value="HYBRID SIGNAL TRANSDUCTION HISTIDINE KINASE J"/>
    <property type="match status" value="1"/>
</dbReference>
<feature type="compositionally biased region" description="Low complexity" evidence="15">
    <location>
        <begin position="694"/>
        <end position="710"/>
    </location>
</feature>
<dbReference type="InterPro" id="IPR003661">
    <property type="entry name" value="HisK_dim/P_dom"/>
</dbReference>
<keyword evidence="11" id="KW-0472">Membrane</keyword>
<keyword evidence="10" id="KW-0902">Two-component regulatory system</keyword>
<dbReference type="InterPro" id="IPR001789">
    <property type="entry name" value="Sig_transdc_resp-reg_receiver"/>
</dbReference>
<sequence length="915" mass="100894">MTEPDPVPSLSNSQTIEALQQRLCQLEARNAELEAALALSRSELDTLIEEAPLSIAVFESTSQRFLALNRNFREVLGYDLHDMPYVHDWWPLAYPDNEYRQAIRTEWERRVQEATEQGIQIEPMEAIVRCKDGRDRVILFAARSLGQQSVVMLVDLSDLRQAEGQLRQATREAEEATRAKSEFLARMSHEIRTPMNAIMGMARLALQTDLNPKQRDYLNKIKLSAHTLINLINDILDFSKIEAGKLELEQTEFDLERVLDAVADVIILKAEEKKLEVLFSISPDTPRTLYGDPLRLGQILINLATNAVKFTERGEIVVTVSTDAVGEAEVQLRFSVRDTGIGIEPEQAAQLFQSFSQADSSVTRKYGGTGLGLAICKQLTEMMGGRIWVDSQPGRGSTFTFTVQARLPERSEAVLPQRYGGLGGRRILIVDDNASARDILQSMAEALGLSAATADSAANAIEMLRYASDRGQPYELVLMDWRMPEVDGLAASNQIKSDPRLIQIPAVLMVTAYSREELLREADQLDGMLIKPVTESALFNALAEVFGCADQPREEAAVETRQDLSQLKGRRVLLVEDNPLNREVATEFLAEVGIAVSVAENGRQGVERVHAEPFDLVLMDIQMPEMDGLTATREIRRDPRFTSLPIIAMTAHAMAAAQRASLDAGMNDHITKPIDPDTLYDTLLRWLPDRERPGQPGRRPPRSSGGAESGDLSGIDLTLAVARLGDNPDRLLRIFRGFIKDFSTLSAQLDERMAEGDLGAVAAAAHTMKSAAGYVGAAELGETAKSLENAARAHQVETSRELLIRFHEQLATVLSSLCNLTQAPSASNSLTPNQRQIALELIDQVMPLLGKGDFTALTLLDELAGQLAGSPLAHNIEEVCRLFEQQETELASQALRRLHQALSGEGGSNSPCYMI</sequence>
<evidence type="ECO:0000256" key="12">
    <source>
        <dbReference type="PROSITE-ProRule" id="PRU00110"/>
    </source>
</evidence>
<keyword evidence="8" id="KW-0067">ATP-binding</keyword>
<keyword evidence="20" id="KW-1185">Reference proteome</keyword>